<dbReference type="Proteomes" id="UP000285961">
    <property type="component" value="Unassembled WGS sequence"/>
</dbReference>
<evidence type="ECO:0000313" key="2">
    <source>
        <dbReference type="Proteomes" id="UP000285961"/>
    </source>
</evidence>
<dbReference type="EMBL" id="QZKI01000024">
    <property type="protein sequence ID" value="RJP73745.1"/>
    <property type="molecule type" value="Genomic_DNA"/>
</dbReference>
<organism evidence="1 2">
    <name type="scientific">Candidatus Abyssobacteria bacterium SURF_17</name>
    <dbReference type="NCBI Taxonomy" id="2093361"/>
    <lineage>
        <taxon>Bacteria</taxon>
        <taxon>Pseudomonadati</taxon>
        <taxon>Candidatus Hydrogenedentota</taxon>
        <taxon>Candidatus Abyssobacteria</taxon>
    </lineage>
</organism>
<name>A0A419F668_9BACT</name>
<dbReference type="SUPFAM" id="SSF54285">
    <property type="entry name" value="MoaD/ThiS"/>
    <property type="match status" value="1"/>
</dbReference>
<protein>
    <recommendedName>
        <fullName evidence="3">MoaD/ThiS family protein</fullName>
    </recommendedName>
</protein>
<dbReference type="InterPro" id="IPR003749">
    <property type="entry name" value="ThiS/MoaD-like"/>
</dbReference>
<gene>
    <name evidence="1" type="ORF">C4532_04050</name>
</gene>
<reference evidence="1 2" key="1">
    <citation type="journal article" date="2017" name="ISME J.">
        <title>Energy and carbon metabolisms in a deep terrestrial subsurface fluid microbial community.</title>
        <authorList>
            <person name="Momper L."/>
            <person name="Jungbluth S.P."/>
            <person name="Lee M.D."/>
            <person name="Amend J.P."/>
        </authorList>
    </citation>
    <scope>NUCLEOTIDE SEQUENCE [LARGE SCALE GENOMIC DNA]</scope>
    <source>
        <strain evidence="1">SURF_17</strain>
    </source>
</reference>
<dbReference type="CDD" id="cd17040">
    <property type="entry name" value="Ubl_MoaD_like"/>
    <property type="match status" value="1"/>
</dbReference>
<proteinExistence type="predicted"/>
<evidence type="ECO:0008006" key="3">
    <source>
        <dbReference type="Google" id="ProtNLM"/>
    </source>
</evidence>
<evidence type="ECO:0000313" key="1">
    <source>
        <dbReference type="EMBL" id="RJP73745.1"/>
    </source>
</evidence>
<dbReference type="InterPro" id="IPR012675">
    <property type="entry name" value="Beta-grasp_dom_sf"/>
</dbReference>
<dbReference type="InterPro" id="IPR016155">
    <property type="entry name" value="Mopterin_synth/thiamin_S_b"/>
</dbReference>
<sequence>MEFPLYGQSAGSPVKDSNDMPNVKVRYLGAFADSVPSKEETCSFTARSLGALLDQLLERNGERFRSLMINPETGNLRSGTTLLVNGQRRDLDHELSDGDEITLLTPVAGGNTS</sequence>
<dbReference type="Gene3D" id="3.10.20.30">
    <property type="match status" value="1"/>
</dbReference>
<comment type="caution">
    <text evidence="1">The sequence shown here is derived from an EMBL/GenBank/DDBJ whole genome shotgun (WGS) entry which is preliminary data.</text>
</comment>
<dbReference type="Pfam" id="PF02597">
    <property type="entry name" value="ThiS"/>
    <property type="match status" value="1"/>
</dbReference>
<dbReference type="AlphaFoldDB" id="A0A419F668"/>
<accession>A0A419F668</accession>